<feature type="binding site" evidence="3">
    <location>
        <position position="62"/>
    </location>
    <ligand>
        <name>Ca(2+)</name>
        <dbReference type="ChEBI" id="CHEBI:29108"/>
    </ligand>
</feature>
<proteinExistence type="inferred from homology"/>
<dbReference type="Pfam" id="PF05067">
    <property type="entry name" value="Mn_catalase"/>
    <property type="match status" value="1"/>
</dbReference>
<dbReference type="CDD" id="cd01051">
    <property type="entry name" value="Mn_catalase"/>
    <property type="match status" value="1"/>
</dbReference>
<comment type="caution">
    <text evidence="5">The sequence shown here is derived from an EMBL/GenBank/DDBJ whole genome shotgun (WGS) entry which is preliminary data.</text>
</comment>
<feature type="binding site" evidence="2">
    <location>
        <position position="67"/>
    </location>
    <ligand>
        <name>Mn(2+)</name>
        <dbReference type="ChEBI" id="CHEBI:29035"/>
        <label>1</label>
    </ligand>
</feature>
<dbReference type="Proteomes" id="UP000245765">
    <property type="component" value="Unassembled WGS sequence"/>
</dbReference>
<organism evidence="5 6">
    <name type="scientific">Falsiroseomonas bella</name>
    <dbReference type="NCBI Taxonomy" id="2184016"/>
    <lineage>
        <taxon>Bacteria</taxon>
        <taxon>Pseudomonadati</taxon>
        <taxon>Pseudomonadota</taxon>
        <taxon>Alphaproteobacteria</taxon>
        <taxon>Acetobacterales</taxon>
        <taxon>Roseomonadaceae</taxon>
        <taxon>Falsiroseomonas</taxon>
    </lineage>
</organism>
<feature type="binding site" evidence="3">
    <location>
        <position position="241"/>
    </location>
    <ligand>
        <name>Ca(2+)</name>
        <dbReference type="ChEBI" id="CHEBI:29108"/>
    </ligand>
</feature>
<feature type="binding site" evidence="2">
    <location>
        <position position="35"/>
    </location>
    <ligand>
        <name>Mn(2+)</name>
        <dbReference type="ChEBI" id="CHEBI:29035"/>
        <label>1</label>
    </ligand>
</feature>
<gene>
    <name evidence="5" type="ORF">DFH01_22215</name>
</gene>
<dbReference type="SUPFAM" id="SSF47240">
    <property type="entry name" value="Ferritin-like"/>
    <property type="match status" value="1"/>
</dbReference>
<evidence type="ECO:0000256" key="4">
    <source>
        <dbReference type="SAM" id="MobiDB-lite"/>
    </source>
</evidence>
<keyword evidence="2" id="KW-0464">Manganese</keyword>
<evidence type="ECO:0000313" key="5">
    <source>
        <dbReference type="EMBL" id="PWS35042.1"/>
    </source>
</evidence>
<feature type="binding site" evidence="2">
    <location>
        <position position="207"/>
    </location>
    <ligand>
        <name>Mn(2+)</name>
        <dbReference type="ChEBI" id="CHEBI:29035"/>
        <label>1</label>
    </ligand>
</feature>
<dbReference type="InterPro" id="IPR007760">
    <property type="entry name" value="Mn_catalase"/>
</dbReference>
<feature type="region of interest" description="Disordered" evidence="4">
    <location>
        <begin position="278"/>
        <end position="333"/>
    </location>
</feature>
<evidence type="ECO:0000256" key="1">
    <source>
        <dbReference type="ARBA" id="ARBA00007644"/>
    </source>
</evidence>
<keyword evidence="2" id="KW-0479">Metal-binding</keyword>
<protein>
    <submittedName>
        <fullName evidence="5">Manganese catalase</fullName>
    </submittedName>
</protein>
<dbReference type="Gene3D" id="1.20.1260.10">
    <property type="match status" value="1"/>
</dbReference>
<comment type="cofactor">
    <cofactor evidence="2">
        <name>Mn(2+)</name>
        <dbReference type="ChEBI" id="CHEBI:29035"/>
    </cofactor>
    <text evidence="2">Binds 2 manganese ions per subunit.</text>
</comment>
<evidence type="ECO:0000256" key="2">
    <source>
        <dbReference type="PIRSR" id="PIRSR607760-1"/>
    </source>
</evidence>
<feature type="binding site" evidence="2">
    <location>
        <position position="70"/>
    </location>
    <ligand>
        <name>Mn(2+)</name>
        <dbReference type="ChEBI" id="CHEBI:29035"/>
        <label>1</label>
    </ligand>
</feature>
<feature type="binding site" evidence="3">
    <location>
        <position position="239"/>
    </location>
    <ligand>
        <name>Ca(2+)</name>
        <dbReference type="ChEBI" id="CHEBI:29108"/>
    </ligand>
</feature>
<keyword evidence="6" id="KW-1185">Reference proteome</keyword>
<dbReference type="GO" id="GO:0046872">
    <property type="term" value="F:metal ion binding"/>
    <property type="evidence" value="ECO:0007669"/>
    <property type="project" value="UniProtKB-KW"/>
</dbReference>
<name>A0A317F977_9PROT</name>
<comment type="similarity">
    <text evidence="1">Belongs to the manganese catalase family.</text>
</comment>
<dbReference type="OrthoDB" id="8334870at2"/>
<comment type="cofactor">
    <cofactor evidence="3">
        <name>Ca(2+)</name>
        <dbReference type="ChEBI" id="CHEBI:29108"/>
    </cofactor>
    <text evidence="3">Binds 1 Ca(2+) ion per subunit.</text>
</comment>
<feature type="binding site" evidence="3">
    <location>
        <position position="243"/>
    </location>
    <ligand>
        <name>Ca(2+)</name>
        <dbReference type="ChEBI" id="CHEBI:29108"/>
    </ligand>
</feature>
<evidence type="ECO:0000256" key="3">
    <source>
        <dbReference type="PIRSR" id="PIRSR607760-2"/>
    </source>
</evidence>
<feature type="binding site" evidence="2">
    <location>
        <position position="174"/>
    </location>
    <ligand>
        <name>Mn(2+)</name>
        <dbReference type="ChEBI" id="CHEBI:29035"/>
        <label>1</label>
    </ligand>
</feature>
<reference evidence="6" key="1">
    <citation type="submission" date="2018-05" db="EMBL/GenBank/DDBJ databases">
        <authorList>
            <person name="Du Z."/>
            <person name="Wang X."/>
        </authorList>
    </citation>
    <scope>NUCLEOTIDE SEQUENCE [LARGE SCALE GENOMIC DNA]</scope>
    <source>
        <strain evidence="6">CQN31</strain>
    </source>
</reference>
<dbReference type="InterPro" id="IPR039377">
    <property type="entry name" value="Mn_catalase_dom"/>
</dbReference>
<sequence>MFHHAKELQFDARVTRPDPRFARLLLEQFGGGNGELKAAMQYFVQAFAARRPYPDKYDLLMDIATEELSHLEIVGATITMLLDGVNGELKDAAGTEPISALREAAAENPITKLMSGGKGEKERLIHEALFNPQFLVLTGGGPALTNSQGAPWQGSYVNANGDLTVDLRSDIAAESRAKIVYEYLMKFTDDPGVRDTLSFLMTREIAHFKMFQAALDTIQPNFPPGVLQGDPRHTHTYFNLSNGADARGPWNQGQGPWGAGEHWTYVDDPQRHVVATKGEVEHRPDGSSHTAEEVRAKEEELSRIRSGEVKSATPEGEQHWSSYPQTGLAAPGS</sequence>
<dbReference type="AlphaFoldDB" id="A0A317F977"/>
<evidence type="ECO:0000313" key="6">
    <source>
        <dbReference type="Proteomes" id="UP000245765"/>
    </source>
</evidence>
<dbReference type="EMBL" id="QGNA01000005">
    <property type="protein sequence ID" value="PWS35042.1"/>
    <property type="molecule type" value="Genomic_DNA"/>
</dbReference>
<accession>A0A317F977</accession>
<keyword evidence="3" id="KW-0106">Calcium</keyword>
<dbReference type="InterPro" id="IPR012347">
    <property type="entry name" value="Ferritin-like"/>
</dbReference>
<feature type="compositionally biased region" description="Basic and acidic residues" evidence="4">
    <location>
        <begin position="278"/>
        <end position="308"/>
    </location>
</feature>
<dbReference type="InterPro" id="IPR009078">
    <property type="entry name" value="Ferritin-like_SF"/>
</dbReference>
<feature type="binding site" evidence="3">
    <location>
        <position position="58"/>
    </location>
    <ligand>
        <name>Ca(2+)</name>
        <dbReference type="ChEBI" id="CHEBI:29108"/>
    </ligand>
</feature>
<dbReference type="RefSeq" id="WP_109872685.1">
    <property type="nucleotide sequence ID" value="NZ_QGNA01000005.1"/>
</dbReference>